<sequence>MIVRTFLRRDVAGDACRTGGGRQGSADATEEAIGILYRKGHVLVALRDRAALSLRGGGNLRDVPEERAGVVRPRVRDVTGALSGPER</sequence>
<gene>
    <name evidence="1" type="ORF">GCM10010253_09700</name>
</gene>
<keyword evidence="2" id="KW-1185">Reference proteome</keyword>
<reference evidence="2" key="1">
    <citation type="journal article" date="2019" name="Int. J. Syst. Evol. Microbiol.">
        <title>The Global Catalogue of Microorganisms (GCM) 10K type strain sequencing project: providing services to taxonomists for standard genome sequencing and annotation.</title>
        <authorList>
            <consortium name="The Broad Institute Genomics Platform"/>
            <consortium name="The Broad Institute Genome Sequencing Center for Infectious Disease"/>
            <person name="Wu L."/>
            <person name="Ma J."/>
        </authorList>
    </citation>
    <scope>NUCLEOTIDE SEQUENCE [LARGE SCALE GENOMIC DNA]</scope>
    <source>
        <strain evidence="2">JCM 4350</strain>
    </source>
</reference>
<organism evidence="1 2">
    <name type="scientific">Streptomyces badius</name>
    <dbReference type="NCBI Taxonomy" id="1941"/>
    <lineage>
        <taxon>Bacteria</taxon>
        <taxon>Bacillati</taxon>
        <taxon>Actinomycetota</taxon>
        <taxon>Actinomycetes</taxon>
        <taxon>Kitasatosporales</taxon>
        <taxon>Streptomycetaceae</taxon>
        <taxon>Streptomyces</taxon>
    </lineage>
</organism>
<dbReference type="EMBL" id="BMSZ01000002">
    <property type="protein sequence ID" value="GGS38216.1"/>
    <property type="molecule type" value="Genomic_DNA"/>
</dbReference>
<accession>A0ABQ2SRP3</accession>
<name>A0ABQ2SRP3_STRBA</name>
<protein>
    <submittedName>
        <fullName evidence="1">Uncharacterized protein</fullName>
    </submittedName>
</protein>
<evidence type="ECO:0000313" key="1">
    <source>
        <dbReference type="EMBL" id="GGS38216.1"/>
    </source>
</evidence>
<evidence type="ECO:0000313" key="2">
    <source>
        <dbReference type="Proteomes" id="UP000659767"/>
    </source>
</evidence>
<comment type="caution">
    <text evidence="1">The sequence shown here is derived from an EMBL/GenBank/DDBJ whole genome shotgun (WGS) entry which is preliminary data.</text>
</comment>
<dbReference type="Proteomes" id="UP000659767">
    <property type="component" value="Unassembled WGS sequence"/>
</dbReference>
<proteinExistence type="predicted"/>